<organism evidence="2 3">
    <name type="scientific">[Bacteroides] pectinophilus ATCC 43243</name>
    <dbReference type="NCBI Taxonomy" id="483218"/>
    <lineage>
        <taxon>Bacteria</taxon>
        <taxon>Bacillati</taxon>
        <taxon>Bacillota</taxon>
        <taxon>Clostridia</taxon>
        <taxon>Eubacteriales</taxon>
    </lineage>
</organism>
<keyword evidence="1" id="KW-0472">Membrane</keyword>
<reference evidence="2 3" key="2">
    <citation type="submission" date="2008-11" db="EMBL/GenBank/DDBJ databases">
        <authorList>
            <person name="Fulton L."/>
            <person name="Clifton S."/>
            <person name="Fulton B."/>
            <person name="Xu J."/>
            <person name="Minx P."/>
            <person name="Pepin K.H."/>
            <person name="Johnson M."/>
            <person name="Bhonagiri V."/>
            <person name="Nash W.E."/>
            <person name="Mardis E.R."/>
            <person name="Wilson R.K."/>
        </authorList>
    </citation>
    <scope>NUCLEOTIDE SEQUENCE [LARGE SCALE GENOMIC DNA]</scope>
    <source>
        <strain evidence="2 3">ATCC 43243</strain>
    </source>
</reference>
<comment type="caution">
    <text evidence="2">The sequence shown here is derived from an EMBL/GenBank/DDBJ whole genome shotgun (WGS) entry which is preliminary data.</text>
</comment>
<feature type="transmembrane region" description="Helical" evidence="1">
    <location>
        <begin position="130"/>
        <end position="149"/>
    </location>
</feature>
<dbReference type="EMBL" id="ABVQ01000037">
    <property type="protein sequence ID" value="EEC56298.1"/>
    <property type="molecule type" value="Genomic_DNA"/>
</dbReference>
<dbReference type="STRING" id="483218.BACPEC_02805"/>
<dbReference type="eggNOG" id="ENOG50336E9">
    <property type="taxonomic scope" value="Bacteria"/>
</dbReference>
<keyword evidence="1" id="KW-1133">Transmembrane helix</keyword>
<name>B7AVQ7_9FIRM</name>
<dbReference type="HOGENOM" id="CLU_1329755_0_0_9"/>
<accession>B7AVQ7</accession>
<keyword evidence="1" id="KW-0812">Transmembrane</keyword>
<proteinExistence type="predicted"/>
<evidence type="ECO:0000313" key="3">
    <source>
        <dbReference type="Proteomes" id="UP000003136"/>
    </source>
</evidence>
<reference evidence="2 3" key="1">
    <citation type="submission" date="2008-11" db="EMBL/GenBank/DDBJ databases">
        <title>Draft genome sequence of Bacteroides pectinophilus (ATCC 43243).</title>
        <authorList>
            <person name="Sudarsanam P."/>
            <person name="Ley R."/>
            <person name="Guruge J."/>
            <person name="Turnbaugh P.J."/>
            <person name="Mahowald M."/>
            <person name="Liep D."/>
            <person name="Gordon J."/>
        </authorList>
    </citation>
    <scope>NUCLEOTIDE SEQUENCE [LARGE SCALE GENOMIC DNA]</scope>
    <source>
        <strain evidence="2 3">ATCC 43243</strain>
    </source>
</reference>
<feature type="transmembrane region" description="Helical" evidence="1">
    <location>
        <begin position="38"/>
        <end position="56"/>
    </location>
</feature>
<feature type="transmembrane region" description="Helical" evidence="1">
    <location>
        <begin position="155"/>
        <end position="173"/>
    </location>
</feature>
<dbReference type="AlphaFoldDB" id="B7AVQ7"/>
<dbReference type="Proteomes" id="UP000003136">
    <property type="component" value="Unassembled WGS sequence"/>
</dbReference>
<evidence type="ECO:0000313" key="2">
    <source>
        <dbReference type="EMBL" id="EEC56298.1"/>
    </source>
</evidence>
<feature type="transmembrane region" description="Helical" evidence="1">
    <location>
        <begin position="91"/>
        <end position="109"/>
    </location>
</feature>
<protein>
    <submittedName>
        <fullName evidence="2">Uncharacterized protein</fullName>
    </submittedName>
</protein>
<keyword evidence="3" id="KW-1185">Reference proteome</keyword>
<feature type="transmembrane region" description="Helical" evidence="1">
    <location>
        <begin position="68"/>
        <end position="85"/>
    </location>
</feature>
<sequence>MNFKKKDIMLILAGIILLALEFDITVAGAKIDIFSDVLAYIIILIGISHIAVRNNIFKKCKSTSIKGLIAAVAVQAIHCVSLGVAQANADLFMMGVMTIFFIYFTYYFTEGIALEAKMQDKSAVARNFKLTWGVFGVFIFAYYIILNFISAGSIVAILVQAVLVICAIYYCYAMSAACDMLYMEGLPQRSEEALAEEKQNEKMVEK</sequence>
<evidence type="ECO:0000256" key="1">
    <source>
        <dbReference type="SAM" id="Phobius"/>
    </source>
</evidence>
<gene>
    <name evidence="2" type="ORF">BACPEC_02805</name>
</gene>